<reference evidence="2 3" key="1">
    <citation type="journal article" date="2015" name="Nature">
        <title>rRNA introns, odd ribosomes, and small enigmatic genomes across a large radiation of phyla.</title>
        <authorList>
            <person name="Brown C.T."/>
            <person name="Hug L.A."/>
            <person name="Thomas B.C."/>
            <person name="Sharon I."/>
            <person name="Castelle C.J."/>
            <person name="Singh A."/>
            <person name="Wilkins M.J."/>
            <person name="Williams K.H."/>
            <person name="Banfield J.F."/>
        </authorList>
    </citation>
    <scope>NUCLEOTIDE SEQUENCE [LARGE SCALE GENOMIC DNA]</scope>
</reference>
<dbReference type="STRING" id="1618570.UT08_C0011G0004"/>
<evidence type="ECO:0000313" key="2">
    <source>
        <dbReference type="EMBL" id="KKQ84986.1"/>
    </source>
</evidence>
<sequence>MSTSDPQFLYMILVLPSLFGLTLVGDGLNKIMHEESGGIISITFGLIFIGVVVFAYIFFSSYLTPQTG</sequence>
<comment type="caution">
    <text evidence="2">The sequence shown here is derived from an EMBL/GenBank/DDBJ whole genome shotgun (WGS) entry which is preliminary data.</text>
</comment>
<dbReference type="Proteomes" id="UP000034081">
    <property type="component" value="Unassembled WGS sequence"/>
</dbReference>
<protein>
    <submittedName>
        <fullName evidence="2">Uncharacterized protein</fullName>
    </submittedName>
</protein>
<organism evidence="2 3">
    <name type="scientific">Candidatus Woesebacteria bacterium GW2011_GWB1_38_8</name>
    <dbReference type="NCBI Taxonomy" id="1618570"/>
    <lineage>
        <taxon>Bacteria</taxon>
        <taxon>Candidatus Woeseibacteriota</taxon>
    </lineage>
</organism>
<keyword evidence="1" id="KW-0472">Membrane</keyword>
<proteinExistence type="predicted"/>
<name>A0A0G0P6N7_9BACT</name>
<feature type="transmembrane region" description="Helical" evidence="1">
    <location>
        <begin position="6"/>
        <end position="25"/>
    </location>
</feature>
<evidence type="ECO:0000313" key="3">
    <source>
        <dbReference type="Proteomes" id="UP000034081"/>
    </source>
</evidence>
<evidence type="ECO:0000256" key="1">
    <source>
        <dbReference type="SAM" id="Phobius"/>
    </source>
</evidence>
<gene>
    <name evidence="2" type="ORF">UT08_C0011G0004</name>
</gene>
<accession>A0A0G0P6N7</accession>
<dbReference type="EMBL" id="LBVL01000011">
    <property type="protein sequence ID" value="KKQ84986.1"/>
    <property type="molecule type" value="Genomic_DNA"/>
</dbReference>
<keyword evidence="1" id="KW-0812">Transmembrane</keyword>
<dbReference type="AlphaFoldDB" id="A0A0G0P6N7"/>
<feature type="transmembrane region" description="Helical" evidence="1">
    <location>
        <begin position="37"/>
        <end position="59"/>
    </location>
</feature>
<keyword evidence="1" id="KW-1133">Transmembrane helix</keyword>